<comment type="function">
    <text evidence="2">Hydrolyzes RNA 2',3'-cyclic phosphodiester to an RNA 2'-phosphomonoester.</text>
</comment>
<feature type="short sequence motif" description="HXTX 1" evidence="2">
    <location>
        <begin position="42"/>
        <end position="45"/>
    </location>
</feature>
<evidence type="ECO:0000313" key="3">
    <source>
        <dbReference type="EMBL" id="GEB49590.1"/>
    </source>
</evidence>
<feature type="active site" description="Proton acceptor" evidence="2">
    <location>
        <position position="129"/>
    </location>
</feature>
<dbReference type="HAMAP" id="MF_01940">
    <property type="entry name" value="RNA_CPDase"/>
    <property type="match status" value="1"/>
</dbReference>
<gene>
    <name evidence="3" type="ORF">SCA03_21410</name>
</gene>
<dbReference type="Proteomes" id="UP000319210">
    <property type="component" value="Unassembled WGS sequence"/>
</dbReference>
<dbReference type="GO" id="GO:0004113">
    <property type="term" value="F:2',3'-cyclic-nucleotide 3'-phosphodiesterase activity"/>
    <property type="evidence" value="ECO:0007669"/>
    <property type="project" value="InterPro"/>
</dbReference>
<feature type="short sequence motif" description="HXTX 2" evidence="2">
    <location>
        <begin position="129"/>
        <end position="132"/>
    </location>
</feature>
<comment type="caution">
    <text evidence="3">The sequence shown here is derived from an EMBL/GenBank/DDBJ whole genome shotgun (WGS) entry which is preliminary data.</text>
</comment>
<accession>A0A4Y3R0B3</accession>
<dbReference type="NCBIfam" id="TIGR02258">
    <property type="entry name" value="2_5_ligase"/>
    <property type="match status" value="1"/>
</dbReference>
<reference evidence="3 4" key="1">
    <citation type="submission" date="2019-06" db="EMBL/GenBank/DDBJ databases">
        <title>Whole genome shotgun sequence of Streptomyces cacaoi subsp. cacaoi NBRC 12748.</title>
        <authorList>
            <person name="Hosoyama A."/>
            <person name="Uohara A."/>
            <person name="Ohji S."/>
            <person name="Ichikawa N."/>
        </authorList>
    </citation>
    <scope>NUCLEOTIDE SEQUENCE [LARGE SCALE GENOMIC DNA]</scope>
    <source>
        <strain evidence="3 4">NBRC 12748</strain>
    </source>
</reference>
<dbReference type="InterPro" id="IPR004175">
    <property type="entry name" value="RNA_CPDase"/>
</dbReference>
<evidence type="ECO:0000313" key="4">
    <source>
        <dbReference type="Proteomes" id="UP000319210"/>
    </source>
</evidence>
<keyword evidence="4" id="KW-1185">Reference proteome</keyword>
<comment type="catalytic activity">
    <reaction evidence="2">
        <text>a 3'-end 2',3'-cyclophospho-ribonucleotide-RNA + H2O = a 3'-end 2'-phospho-ribonucleotide-RNA + H(+)</text>
        <dbReference type="Rhea" id="RHEA:11828"/>
        <dbReference type="Rhea" id="RHEA-COMP:10464"/>
        <dbReference type="Rhea" id="RHEA-COMP:17353"/>
        <dbReference type="ChEBI" id="CHEBI:15377"/>
        <dbReference type="ChEBI" id="CHEBI:15378"/>
        <dbReference type="ChEBI" id="CHEBI:83064"/>
        <dbReference type="ChEBI" id="CHEBI:173113"/>
        <dbReference type="EC" id="3.1.4.58"/>
    </reaction>
</comment>
<name>A0A4Y3R0B3_STRCI</name>
<evidence type="ECO:0000256" key="2">
    <source>
        <dbReference type="HAMAP-Rule" id="MF_01940"/>
    </source>
</evidence>
<proteinExistence type="inferred from homology"/>
<keyword evidence="1 2" id="KW-0378">Hydrolase</keyword>
<sequence length="190" mass="20665">MRLFAAVFPPSDAVGELAHALVPLGRLPGAEALRWTGRDTWHFTLAFYGEADEEETADLTARLARAARRCAPVPLRLGGGGRFGDRALWAGLAPDSGRTGLMRLARSATAAGRRAGLVPEEDRPRFRPHLTVARSRGLVDLRPYVDELQRFQGSLWTAGELVLVHSVPPPGGVPGARPRYEALERWALEG</sequence>
<dbReference type="Pfam" id="PF13563">
    <property type="entry name" value="2_5_RNA_ligase2"/>
    <property type="match status" value="1"/>
</dbReference>
<dbReference type="RefSeq" id="WP_030895333.1">
    <property type="nucleotide sequence ID" value="NZ_BJMM01000007.1"/>
</dbReference>
<dbReference type="PANTHER" id="PTHR35561:SF1">
    <property type="entry name" value="RNA 2',3'-CYCLIC PHOSPHODIESTERASE"/>
    <property type="match status" value="1"/>
</dbReference>
<dbReference type="OrthoDB" id="9787070at2"/>
<protein>
    <recommendedName>
        <fullName evidence="2">RNA 2',3'-cyclic phosphodiesterase</fullName>
        <shortName evidence="2">RNA 2',3'-CPDase</shortName>
        <ecNumber evidence="2">3.1.4.58</ecNumber>
    </recommendedName>
</protein>
<organism evidence="3 4">
    <name type="scientific">Streptomyces cacaoi</name>
    <dbReference type="NCBI Taxonomy" id="1898"/>
    <lineage>
        <taxon>Bacteria</taxon>
        <taxon>Bacillati</taxon>
        <taxon>Actinomycetota</taxon>
        <taxon>Actinomycetes</taxon>
        <taxon>Kitasatosporales</taxon>
        <taxon>Streptomycetaceae</taxon>
        <taxon>Streptomyces</taxon>
    </lineage>
</organism>
<dbReference type="SUPFAM" id="SSF55144">
    <property type="entry name" value="LigT-like"/>
    <property type="match status" value="1"/>
</dbReference>
<dbReference type="EMBL" id="BJMM01000007">
    <property type="protein sequence ID" value="GEB49590.1"/>
    <property type="molecule type" value="Genomic_DNA"/>
</dbReference>
<comment type="similarity">
    <text evidence="2">Belongs to the 2H phosphoesterase superfamily. ThpR family.</text>
</comment>
<evidence type="ECO:0000256" key="1">
    <source>
        <dbReference type="ARBA" id="ARBA00022801"/>
    </source>
</evidence>
<dbReference type="InterPro" id="IPR009097">
    <property type="entry name" value="Cyclic_Pdiesterase"/>
</dbReference>
<feature type="active site" description="Proton donor" evidence="2">
    <location>
        <position position="42"/>
    </location>
</feature>
<dbReference type="GO" id="GO:0008664">
    <property type="term" value="F:RNA 2',3'-cyclic 3'-phosphodiesterase activity"/>
    <property type="evidence" value="ECO:0007669"/>
    <property type="project" value="UniProtKB-EC"/>
</dbReference>
<dbReference type="AlphaFoldDB" id="A0A4Y3R0B3"/>
<dbReference type="PANTHER" id="PTHR35561">
    <property type="entry name" value="RNA 2',3'-CYCLIC PHOSPHODIESTERASE"/>
    <property type="match status" value="1"/>
</dbReference>
<dbReference type="Gene3D" id="3.90.1140.10">
    <property type="entry name" value="Cyclic phosphodiesterase"/>
    <property type="match status" value="1"/>
</dbReference>
<dbReference type="EC" id="3.1.4.58" evidence="2"/>